<dbReference type="PANTHER" id="PTHR21066:SF18">
    <property type="entry name" value="ODORANT-BINDING PROTEIN 73A, ISOFORM B"/>
    <property type="match status" value="1"/>
</dbReference>
<keyword evidence="4" id="KW-0472">Membrane</keyword>
<organism evidence="5 6">
    <name type="scientific">Glossina austeni</name>
    <name type="common">Savannah tsetse fly</name>
    <dbReference type="NCBI Taxonomy" id="7395"/>
    <lineage>
        <taxon>Eukaryota</taxon>
        <taxon>Metazoa</taxon>
        <taxon>Ecdysozoa</taxon>
        <taxon>Arthropoda</taxon>
        <taxon>Hexapoda</taxon>
        <taxon>Insecta</taxon>
        <taxon>Pterygota</taxon>
        <taxon>Neoptera</taxon>
        <taxon>Endopterygota</taxon>
        <taxon>Diptera</taxon>
        <taxon>Brachycera</taxon>
        <taxon>Muscomorpha</taxon>
        <taxon>Hippoboscoidea</taxon>
        <taxon>Glossinidae</taxon>
        <taxon>Glossina</taxon>
    </lineage>
</organism>
<dbReference type="InterPro" id="IPR052295">
    <property type="entry name" value="Odorant-binding_protein"/>
</dbReference>
<feature type="transmembrane region" description="Helical" evidence="4">
    <location>
        <begin position="6"/>
        <end position="24"/>
    </location>
</feature>
<dbReference type="SUPFAM" id="SSF47565">
    <property type="entry name" value="Insect pheromone/odorant-binding proteins"/>
    <property type="match status" value="1"/>
</dbReference>
<sequence length="272" mass="31440">MKIIQFSFIYITVIVIVEYFCIQVQSFNYRYDKKTKCLNPPRTARRVENHIKGCQEEVKTKLIQEAFKILKNEVAQAQAPMNDHNDDDDDDDGGLVYMETLDSVMKNDDKFWPHDMNEEYVEGGGGEDVQDNFGYISYQDTPQRRMARLIQRIGRVDDISNGIYHPTLVPFEDKRIAGCLLHCVYAKNNAIDKMGWPTLDGLVDFYSEGVNEHGFFMATLRSVNLCLRAVTNKYHVDRHKLPEKGESCDLAFDVFDCISDQITGYCMDHYKP</sequence>
<dbReference type="PANTHER" id="PTHR21066">
    <property type="entry name" value="ODORANT-BINDING PROTEIN 59A-RELATED"/>
    <property type="match status" value="1"/>
</dbReference>
<dbReference type="VEuPathDB" id="VectorBase:GAUT039149"/>
<keyword evidence="4" id="KW-1133">Transmembrane helix</keyword>
<name>A0A1A9VJ81_GLOAU</name>
<dbReference type="Gene3D" id="1.10.238.20">
    <property type="entry name" value="Pheromone/general odorant binding protein domain"/>
    <property type="match status" value="1"/>
</dbReference>
<dbReference type="GO" id="GO:0005549">
    <property type="term" value="F:odorant binding"/>
    <property type="evidence" value="ECO:0007669"/>
    <property type="project" value="InterPro"/>
</dbReference>
<comment type="subcellular location">
    <subcellularLocation>
        <location evidence="1">Secreted</location>
    </subcellularLocation>
</comment>
<dbReference type="AlphaFoldDB" id="A0A1A9VJ81"/>
<evidence type="ECO:0008006" key="7">
    <source>
        <dbReference type="Google" id="ProtNLM"/>
    </source>
</evidence>
<keyword evidence="6" id="KW-1185">Reference proteome</keyword>
<keyword evidence="4" id="KW-0812">Transmembrane</keyword>
<evidence type="ECO:0000313" key="5">
    <source>
        <dbReference type="EnsemblMetazoa" id="GAUT039149-PA"/>
    </source>
</evidence>
<evidence type="ECO:0000256" key="1">
    <source>
        <dbReference type="ARBA" id="ARBA00004613"/>
    </source>
</evidence>
<reference evidence="5" key="1">
    <citation type="submission" date="2020-05" db="UniProtKB">
        <authorList>
            <consortium name="EnsemblMetazoa"/>
        </authorList>
    </citation>
    <scope>IDENTIFICATION</scope>
    <source>
        <strain evidence="5">TTRI</strain>
    </source>
</reference>
<evidence type="ECO:0000256" key="4">
    <source>
        <dbReference type="SAM" id="Phobius"/>
    </source>
</evidence>
<proteinExistence type="inferred from homology"/>
<evidence type="ECO:0000256" key="2">
    <source>
        <dbReference type="ARBA" id="ARBA00008098"/>
    </source>
</evidence>
<comment type="similarity">
    <text evidence="2">Belongs to the PBP/GOBP family.</text>
</comment>
<dbReference type="Proteomes" id="UP000078200">
    <property type="component" value="Unassembled WGS sequence"/>
</dbReference>
<dbReference type="EnsemblMetazoa" id="GAUT039149-RA">
    <property type="protein sequence ID" value="GAUT039149-PA"/>
    <property type="gene ID" value="GAUT039149"/>
</dbReference>
<keyword evidence="3" id="KW-0964">Secreted</keyword>
<evidence type="ECO:0000256" key="3">
    <source>
        <dbReference type="ARBA" id="ARBA00022525"/>
    </source>
</evidence>
<dbReference type="GO" id="GO:0005576">
    <property type="term" value="C:extracellular region"/>
    <property type="evidence" value="ECO:0007669"/>
    <property type="project" value="UniProtKB-SubCell"/>
</dbReference>
<accession>A0A1A9VJ81</accession>
<dbReference type="InterPro" id="IPR036728">
    <property type="entry name" value="PBP_GOBP_sf"/>
</dbReference>
<protein>
    <recommendedName>
        <fullName evidence="7">Odorant-binding protein 73a</fullName>
    </recommendedName>
</protein>
<evidence type="ECO:0000313" key="6">
    <source>
        <dbReference type="Proteomes" id="UP000078200"/>
    </source>
</evidence>